<dbReference type="InterPro" id="IPR010432">
    <property type="entry name" value="RDD"/>
</dbReference>
<accession>A0A1I7MKN4</accession>
<dbReference type="Pfam" id="PF06271">
    <property type="entry name" value="RDD"/>
    <property type="match status" value="1"/>
</dbReference>
<evidence type="ECO:0000256" key="5">
    <source>
        <dbReference type="ARBA" id="ARBA00023136"/>
    </source>
</evidence>
<dbReference type="STRING" id="574650.SAMN04487966_104157"/>
<name>A0A1I7MKN4_9MICC</name>
<dbReference type="PANTHER" id="PTHR36115">
    <property type="entry name" value="PROLINE-RICH ANTIGEN HOMOLOG-RELATED"/>
    <property type="match status" value="1"/>
</dbReference>
<dbReference type="PANTHER" id="PTHR36115:SF6">
    <property type="entry name" value="PROLINE-RICH ANTIGEN HOMOLOG"/>
    <property type="match status" value="1"/>
</dbReference>
<protein>
    <submittedName>
        <fullName evidence="8">RDD family protein</fullName>
    </submittedName>
</protein>
<proteinExistence type="predicted"/>
<organism evidence="8 9">
    <name type="scientific">Micrococcus terreus</name>
    <dbReference type="NCBI Taxonomy" id="574650"/>
    <lineage>
        <taxon>Bacteria</taxon>
        <taxon>Bacillati</taxon>
        <taxon>Actinomycetota</taxon>
        <taxon>Actinomycetes</taxon>
        <taxon>Micrococcales</taxon>
        <taxon>Micrococcaceae</taxon>
        <taxon>Micrococcus</taxon>
    </lineage>
</organism>
<reference evidence="8 9" key="1">
    <citation type="submission" date="2016-10" db="EMBL/GenBank/DDBJ databases">
        <authorList>
            <person name="de Groot N.N."/>
        </authorList>
    </citation>
    <scope>NUCLEOTIDE SEQUENCE [LARGE SCALE GENOMIC DNA]</scope>
    <source>
        <strain evidence="8 9">CGMCC 1.7054</strain>
    </source>
</reference>
<evidence type="ECO:0000313" key="8">
    <source>
        <dbReference type="EMBL" id="SFV22494.1"/>
    </source>
</evidence>
<comment type="subcellular location">
    <subcellularLocation>
        <location evidence="1">Cell membrane</location>
        <topology evidence="1">Multi-pass membrane protein</topology>
    </subcellularLocation>
</comment>
<keyword evidence="9" id="KW-1185">Reference proteome</keyword>
<dbReference type="AlphaFoldDB" id="A0A1I7MKN4"/>
<evidence type="ECO:0000256" key="2">
    <source>
        <dbReference type="ARBA" id="ARBA00022475"/>
    </source>
</evidence>
<evidence type="ECO:0000256" key="1">
    <source>
        <dbReference type="ARBA" id="ARBA00004651"/>
    </source>
</evidence>
<evidence type="ECO:0000259" key="7">
    <source>
        <dbReference type="Pfam" id="PF06271"/>
    </source>
</evidence>
<keyword evidence="4 6" id="KW-1133">Transmembrane helix</keyword>
<dbReference type="InterPro" id="IPR051791">
    <property type="entry name" value="Pra-immunoreactive"/>
</dbReference>
<evidence type="ECO:0000313" key="9">
    <source>
        <dbReference type="Proteomes" id="UP000198881"/>
    </source>
</evidence>
<feature type="transmembrane region" description="Helical" evidence="6">
    <location>
        <begin position="7"/>
        <end position="26"/>
    </location>
</feature>
<dbReference type="EMBL" id="FPCG01000004">
    <property type="protein sequence ID" value="SFV22494.1"/>
    <property type="molecule type" value="Genomic_DNA"/>
</dbReference>
<keyword evidence="5 6" id="KW-0472">Membrane</keyword>
<evidence type="ECO:0000256" key="3">
    <source>
        <dbReference type="ARBA" id="ARBA00022692"/>
    </source>
</evidence>
<feature type="domain" description="RDD" evidence="7">
    <location>
        <begin position="31"/>
        <end position="87"/>
    </location>
</feature>
<keyword evidence="3 6" id="KW-0812">Transmembrane</keyword>
<evidence type="ECO:0000256" key="4">
    <source>
        <dbReference type="ARBA" id="ARBA00022989"/>
    </source>
</evidence>
<sequence>MPGTGRRILALLIDWAAALVISNVWFQNAPLATLVIFAAMQVLLLGTLGTTLGKRIVGIQVVRLGGAWAGPVKALIRTVMLCLVVPPLMVDADGRGAHERLAGTVQIRM</sequence>
<feature type="transmembrane region" description="Helical" evidence="6">
    <location>
        <begin position="32"/>
        <end position="53"/>
    </location>
</feature>
<keyword evidence="2" id="KW-1003">Cell membrane</keyword>
<gene>
    <name evidence="8" type="ORF">SAMN04487966_104157</name>
</gene>
<dbReference type="Proteomes" id="UP000198881">
    <property type="component" value="Unassembled WGS sequence"/>
</dbReference>
<evidence type="ECO:0000256" key="6">
    <source>
        <dbReference type="SAM" id="Phobius"/>
    </source>
</evidence>
<dbReference type="GO" id="GO:0005886">
    <property type="term" value="C:plasma membrane"/>
    <property type="evidence" value="ECO:0007669"/>
    <property type="project" value="UniProtKB-SubCell"/>
</dbReference>